<dbReference type="EMBL" id="BQNB010015525">
    <property type="protein sequence ID" value="GJT41021.1"/>
    <property type="molecule type" value="Genomic_DNA"/>
</dbReference>
<protein>
    <submittedName>
        <fullName evidence="2">Uncharacterized protein</fullName>
    </submittedName>
</protein>
<accession>A0ABQ5DPA3</accession>
<name>A0ABQ5DPA3_9ASTR</name>
<reference evidence="2" key="1">
    <citation type="journal article" date="2022" name="Int. J. Mol. Sci.">
        <title>Draft Genome of Tanacetum Coccineum: Genomic Comparison of Closely Related Tanacetum-Family Plants.</title>
        <authorList>
            <person name="Yamashiro T."/>
            <person name="Shiraishi A."/>
            <person name="Nakayama K."/>
            <person name="Satake H."/>
        </authorList>
    </citation>
    <scope>NUCLEOTIDE SEQUENCE</scope>
</reference>
<feature type="region of interest" description="Disordered" evidence="1">
    <location>
        <begin position="1"/>
        <end position="20"/>
    </location>
</feature>
<evidence type="ECO:0000256" key="1">
    <source>
        <dbReference type="SAM" id="MobiDB-lite"/>
    </source>
</evidence>
<evidence type="ECO:0000313" key="3">
    <source>
        <dbReference type="Proteomes" id="UP001151760"/>
    </source>
</evidence>
<reference evidence="2" key="2">
    <citation type="submission" date="2022-01" db="EMBL/GenBank/DDBJ databases">
        <authorList>
            <person name="Yamashiro T."/>
            <person name="Shiraishi A."/>
            <person name="Satake H."/>
            <person name="Nakayama K."/>
        </authorList>
    </citation>
    <scope>NUCLEOTIDE SEQUENCE</scope>
</reference>
<feature type="compositionally biased region" description="Basic and acidic residues" evidence="1">
    <location>
        <begin position="1"/>
        <end position="13"/>
    </location>
</feature>
<keyword evidence="3" id="KW-1185">Reference proteome</keyword>
<gene>
    <name evidence="2" type="ORF">Tco_0940886</name>
</gene>
<proteinExistence type="predicted"/>
<evidence type="ECO:0000313" key="2">
    <source>
        <dbReference type="EMBL" id="GJT41021.1"/>
    </source>
</evidence>
<dbReference type="Proteomes" id="UP001151760">
    <property type="component" value="Unassembled WGS sequence"/>
</dbReference>
<comment type="caution">
    <text evidence="2">The sequence shown here is derived from an EMBL/GenBank/DDBJ whole genome shotgun (WGS) entry which is preliminary data.</text>
</comment>
<sequence>MHFAVKRAEEKRNKPPTKAQQRKIMCTYLKNMEGYKLKDLKLKEFDSIQEMFDRAFKRVNTFEDFRTELVKGKEKRAGIELIQEITKKQKGDLKTIFEPRVEDEIYMLVEKKYPLAPLTLSMMLEKKLIIDYESEMAYQLLKFIMKQLKNGSGKARGVCDRELHGRAIMKIRSGAVIVGSQYSKTVQDARACMQRDDGGEGVGDGGASGKLQYTLEMTYLSTPFQTERWGTSNDENDIEGIIDYLEPTSYDGFVDLDEEEYNKRRCRLLGMPYIEPLPIIIEQLKITRYSLGPGEVYTKLEVSNTEELPRTRNNVATIRSNIMEEVFENYEDEMT</sequence>
<organism evidence="2 3">
    <name type="scientific">Tanacetum coccineum</name>
    <dbReference type="NCBI Taxonomy" id="301880"/>
    <lineage>
        <taxon>Eukaryota</taxon>
        <taxon>Viridiplantae</taxon>
        <taxon>Streptophyta</taxon>
        <taxon>Embryophyta</taxon>
        <taxon>Tracheophyta</taxon>
        <taxon>Spermatophyta</taxon>
        <taxon>Magnoliopsida</taxon>
        <taxon>eudicotyledons</taxon>
        <taxon>Gunneridae</taxon>
        <taxon>Pentapetalae</taxon>
        <taxon>asterids</taxon>
        <taxon>campanulids</taxon>
        <taxon>Asterales</taxon>
        <taxon>Asteraceae</taxon>
        <taxon>Asteroideae</taxon>
        <taxon>Anthemideae</taxon>
        <taxon>Anthemidinae</taxon>
        <taxon>Tanacetum</taxon>
    </lineage>
</organism>